<accession>A0ABV7FVB6</accession>
<reference evidence="2" key="1">
    <citation type="journal article" date="2019" name="Int. J. Syst. Evol. Microbiol.">
        <title>The Global Catalogue of Microorganisms (GCM) 10K type strain sequencing project: providing services to taxonomists for standard genome sequencing and annotation.</title>
        <authorList>
            <consortium name="The Broad Institute Genomics Platform"/>
            <consortium name="The Broad Institute Genome Sequencing Center for Infectious Disease"/>
            <person name="Wu L."/>
            <person name="Ma J."/>
        </authorList>
    </citation>
    <scope>NUCLEOTIDE SEQUENCE [LARGE SCALE GENOMIC DNA]</scope>
    <source>
        <strain evidence="2">KCTC 52094</strain>
    </source>
</reference>
<proteinExistence type="predicted"/>
<dbReference type="Proteomes" id="UP001595593">
    <property type="component" value="Unassembled WGS sequence"/>
</dbReference>
<sequence>MADMIDLAPYLHRRRVRAAGERVSSAMVALFPSAGPEVHQFLRHCLDAYADSATLVEIIRADDLAALHMMRPVVAAVPNGC</sequence>
<protein>
    <submittedName>
        <fullName evidence="1">Uncharacterized protein</fullName>
    </submittedName>
</protein>
<comment type="caution">
    <text evidence="1">The sequence shown here is derived from an EMBL/GenBank/DDBJ whole genome shotgun (WGS) entry which is preliminary data.</text>
</comment>
<organism evidence="1 2">
    <name type="scientific">Teichococcus globiformis</name>
    <dbReference type="NCBI Taxonomy" id="2307229"/>
    <lineage>
        <taxon>Bacteria</taxon>
        <taxon>Pseudomonadati</taxon>
        <taxon>Pseudomonadota</taxon>
        <taxon>Alphaproteobacteria</taxon>
        <taxon>Acetobacterales</taxon>
        <taxon>Roseomonadaceae</taxon>
        <taxon>Roseomonas</taxon>
    </lineage>
</organism>
<dbReference type="EMBL" id="JBHRTN010000005">
    <property type="protein sequence ID" value="MFC3124322.1"/>
    <property type="molecule type" value="Genomic_DNA"/>
</dbReference>
<dbReference type="RefSeq" id="WP_379594748.1">
    <property type="nucleotide sequence ID" value="NZ_JBHRTN010000005.1"/>
</dbReference>
<gene>
    <name evidence="1" type="ORF">ACFOD4_04550</name>
</gene>
<name>A0ABV7FVB6_9PROT</name>
<evidence type="ECO:0000313" key="1">
    <source>
        <dbReference type="EMBL" id="MFC3124322.1"/>
    </source>
</evidence>
<evidence type="ECO:0000313" key="2">
    <source>
        <dbReference type="Proteomes" id="UP001595593"/>
    </source>
</evidence>
<keyword evidence="2" id="KW-1185">Reference proteome</keyword>